<dbReference type="GO" id="GO:0008168">
    <property type="term" value="F:methyltransferase activity"/>
    <property type="evidence" value="ECO:0007669"/>
    <property type="project" value="UniProtKB-KW"/>
</dbReference>
<keyword evidence="4" id="KW-0408">Iron</keyword>
<feature type="domain" description="Radical SAM core" evidence="6">
    <location>
        <begin position="41"/>
        <end position="274"/>
    </location>
</feature>
<sequence>MADASSAVLPFSTRRALMPMWGQSPLAPSQWPERWSQLQAATLPDNALAYVHIPFCANHCVFCGFYRNGWNPESARRYTDRLIAELEADAARRAPGGSIQALYLGGGTPTLLAAEDLARLLDALRATLPLSDDCEITVEGRISHFTPEKVDACLASGANRFSIGVQTFDSAIRRRLGRKHPGDEAADYLAWLAAYSGQVVVADLIFGLPGQSEAIWRRDLEIALGLGLAGLDVYAFNLMPQLPIVRMIEKGAFPPAPGLAEQLQQYRIACQLFADAGWAQLSNSHFGTPDGGERNRYNLAIKSGAPCLAFGAGAGGNLAGISYAVEPDLARYLETPSAQKPLARMARAATGNHWLPVLQGEIETGCFRLAALPRPELTLPLLQHWAGQGLLWLDDSHARLTTEGRFWGPTMMRQLADTLQPANHAGHAVALHPHCTRKD</sequence>
<dbReference type="PANTHER" id="PTHR13932:SF9">
    <property type="entry name" value="COPROPORPHYRINOGEN III OXIDASE"/>
    <property type="match status" value="1"/>
</dbReference>
<gene>
    <name evidence="7" type="ORF">GQF02_04315</name>
</gene>
<dbReference type="SFLD" id="SFLDG01065">
    <property type="entry name" value="anaerobic_coproporphyrinogen-I"/>
    <property type="match status" value="1"/>
</dbReference>
<evidence type="ECO:0000313" key="7">
    <source>
        <dbReference type="EMBL" id="MXR36200.1"/>
    </source>
</evidence>
<evidence type="ECO:0000313" key="8">
    <source>
        <dbReference type="Proteomes" id="UP000467214"/>
    </source>
</evidence>
<dbReference type="SFLD" id="SFLDS00029">
    <property type="entry name" value="Radical_SAM"/>
    <property type="match status" value="1"/>
</dbReference>
<dbReference type="Proteomes" id="UP000467214">
    <property type="component" value="Unassembled WGS sequence"/>
</dbReference>
<evidence type="ECO:0000256" key="4">
    <source>
        <dbReference type="ARBA" id="ARBA00023004"/>
    </source>
</evidence>
<dbReference type="InterPro" id="IPR006638">
    <property type="entry name" value="Elp3/MiaA/NifB-like_rSAM"/>
</dbReference>
<dbReference type="CDD" id="cd01335">
    <property type="entry name" value="Radical_SAM"/>
    <property type="match status" value="1"/>
</dbReference>
<dbReference type="AlphaFoldDB" id="A0A845BLC4"/>
<dbReference type="InterPro" id="IPR026332">
    <property type="entry name" value="HutW"/>
</dbReference>
<dbReference type="InterPro" id="IPR013785">
    <property type="entry name" value="Aldolase_TIM"/>
</dbReference>
<keyword evidence="8" id="KW-1185">Reference proteome</keyword>
<dbReference type="GO" id="GO:0005737">
    <property type="term" value="C:cytoplasm"/>
    <property type="evidence" value="ECO:0007669"/>
    <property type="project" value="TreeGrafter"/>
</dbReference>
<dbReference type="PANTHER" id="PTHR13932">
    <property type="entry name" value="COPROPORPHYRINIGEN III OXIDASE"/>
    <property type="match status" value="1"/>
</dbReference>
<dbReference type="SFLD" id="SFLDF00311">
    <property type="entry name" value="heme_degradation_proteins_(Hut"/>
    <property type="match status" value="1"/>
</dbReference>
<keyword evidence="7" id="KW-0489">Methyltransferase</keyword>
<accession>A0A845BLC4</accession>
<evidence type="ECO:0000259" key="6">
    <source>
        <dbReference type="PROSITE" id="PS51918"/>
    </source>
</evidence>
<protein>
    <submittedName>
        <fullName evidence="7">Heme anaerobic degradation radical SAM methyltransferase ChuW/HutW</fullName>
    </submittedName>
</protein>
<proteinExistence type="predicted"/>
<evidence type="ECO:0000256" key="3">
    <source>
        <dbReference type="ARBA" id="ARBA00022723"/>
    </source>
</evidence>
<dbReference type="NCBIfam" id="TIGR04107">
    <property type="entry name" value="rSAM_HutW"/>
    <property type="match status" value="1"/>
</dbReference>
<dbReference type="GO" id="GO:0032259">
    <property type="term" value="P:methylation"/>
    <property type="evidence" value="ECO:0007669"/>
    <property type="project" value="UniProtKB-KW"/>
</dbReference>
<dbReference type="SUPFAM" id="SSF102114">
    <property type="entry name" value="Radical SAM enzymes"/>
    <property type="match status" value="1"/>
</dbReference>
<name>A0A845BLC4_9NEIS</name>
<dbReference type="Gene3D" id="3.20.20.70">
    <property type="entry name" value="Aldolase class I"/>
    <property type="match status" value="1"/>
</dbReference>
<dbReference type="Pfam" id="PF04055">
    <property type="entry name" value="Radical_SAM"/>
    <property type="match status" value="1"/>
</dbReference>
<organism evidence="7 8">
    <name type="scientific">Craterilacuibacter sinensis</name>
    <dbReference type="NCBI Taxonomy" id="2686017"/>
    <lineage>
        <taxon>Bacteria</taxon>
        <taxon>Pseudomonadati</taxon>
        <taxon>Pseudomonadota</taxon>
        <taxon>Betaproteobacteria</taxon>
        <taxon>Neisseriales</taxon>
        <taxon>Neisseriaceae</taxon>
        <taxon>Craterilacuibacter</taxon>
    </lineage>
</organism>
<comment type="caution">
    <text evidence="7">The sequence shown here is derived from an EMBL/GenBank/DDBJ whole genome shotgun (WGS) entry which is preliminary data.</text>
</comment>
<dbReference type="GO" id="GO:0006779">
    <property type="term" value="P:porphyrin-containing compound biosynthetic process"/>
    <property type="evidence" value="ECO:0007669"/>
    <property type="project" value="TreeGrafter"/>
</dbReference>
<dbReference type="PROSITE" id="PS51918">
    <property type="entry name" value="RADICAL_SAM"/>
    <property type="match status" value="1"/>
</dbReference>
<comment type="cofactor">
    <cofactor evidence="1">
        <name>[4Fe-4S] cluster</name>
        <dbReference type="ChEBI" id="CHEBI:49883"/>
    </cofactor>
</comment>
<evidence type="ECO:0000256" key="1">
    <source>
        <dbReference type="ARBA" id="ARBA00001966"/>
    </source>
</evidence>
<dbReference type="InterPro" id="IPR058240">
    <property type="entry name" value="rSAM_sf"/>
</dbReference>
<keyword evidence="5" id="KW-0411">Iron-sulfur</keyword>
<keyword evidence="7" id="KW-0808">Transferase</keyword>
<dbReference type="GO" id="GO:0051539">
    <property type="term" value="F:4 iron, 4 sulfur cluster binding"/>
    <property type="evidence" value="ECO:0007669"/>
    <property type="project" value="TreeGrafter"/>
</dbReference>
<dbReference type="SMART" id="SM00729">
    <property type="entry name" value="Elp3"/>
    <property type="match status" value="1"/>
</dbReference>
<dbReference type="EMBL" id="WSSB01000003">
    <property type="protein sequence ID" value="MXR36200.1"/>
    <property type="molecule type" value="Genomic_DNA"/>
</dbReference>
<dbReference type="InterPro" id="IPR007197">
    <property type="entry name" value="rSAM"/>
</dbReference>
<dbReference type="RefSeq" id="WP_160795102.1">
    <property type="nucleotide sequence ID" value="NZ_WSSB01000003.1"/>
</dbReference>
<evidence type="ECO:0000256" key="2">
    <source>
        <dbReference type="ARBA" id="ARBA00022691"/>
    </source>
</evidence>
<dbReference type="GO" id="GO:0046872">
    <property type="term" value="F:metal ion binding"/>
    <property type="evidence" value="ECO:0007669"/>
    <property type="project" value="UniProtKB-KW"/>
</dbReference>
<dbReference type="InterPro" id="IPR034505">
    <property type="entry name" value="Coproporphyrinogen-III_oxidase"/>
</dbReference>
<keyword evidence="3" id="KW-0479">Metal-binding</keyword>
<evidence type="ECO:0000256" key="5">
    <source>
        <dbReference type="ARBA" id="ARBA00023014"/>
    </source>
</evidence>
<keyword evidence="2" id="KW-0949">S-adenosyl-L-methionine</keyword>
<reference evidence="7 8" key="1">
    <citation type="submission" date="2019-12" db="EMBL/GenBank/DDBJ databases">
        <title>Neisseriaceae gen. nov. sp. Genome sequencing and assembly.</title>
        <authorList>
            <person name="Liu Z."/>
            <person name="Li A."/>
        </authorList>
    </citation>
    <scope>NUCLEOTIDE SEQUENCE [LARGE SCALE GENOMIC DNA]</scope>
    <source>
        <strain evidence="7 8">B2N2-7</strain>
    </source>
</reference>